<dbReference type="EMBL" id="WRXN01000005">
    <property type="protein sequence ID" value="MVT09321.1"/>
    <property type="molecule type" value="Genomic_DNA"/>
</dbReference>
<dbReference type="InterPro" id="IPR013325">
    <property type="entry name" value="RNA_pol_sigma_r2"/>
</dbReference>
<comment type="similarity">
    <text evidence="1">Belongs to the sigma-70 factor family. ECF subfamily.</text>
</comment>
<dbReference type="CDD" id="cd06171">
    <property type="entry name" value="Sigma70_r4"/>
    <property type="match status" value="1"/>
</dbReference>
<dbReference type="PANTHER" id="PTHR43133">
    <property type="entry name" value="RNA POLYMERASE ECF-TYPE SIGMA FACTO"/>
    <property type="match status" value="1"/>
</dbReference>
<evidence type="ECO:0000313" key="7">
    <source>
        <dbReference type="EMBL" id="MVT09321.1"/>
    </source>
</evidence>
<protein>
    <submittedName>
        <fullName evidence="7">RNA polymerase sigma-70 factor</fullName>
    </submittedName>
</protein>
<keyword evidence="4" id="KW-0804">Transcription</keyword>
<keyword evidence="8" id="KW-1185">Reference proteome</keyword>
<keyword evidence="2" id="KW-0805">Transcription regulation</keyword>
<feature type="domain" description="RNA polymerase sigma-70 region 2" evidence="5">
    <location>
        <begin position="30"/>
        <end position="96"/>
    </location>
</feature>
<evidence type="ECO:0000256" key="4">
    <source>
        <dbReference type="ARBA" id="ARBA00023163"/>
    </source>
</evidence>
<dbReference type="Pfam" id="PF08281">
    <property type="entry name" value="Sigma70_r4_2"/>
    <property type="match status" value="1"/>
</dbReference>
<dbReference type="InterPro" id="IPR014284">
    <property type="entry name" value="RNA_pol_sigma-70_dom"/>
</dbReference>
<dbReference type="InterPro" id="IPR013324">
    <property type="entry name" value="RNA_pol_sigma_r3/r4-like"/>
</dbReference>
<name>A0A7K1U4N7_9BACT</name>
<organism evidence="7 8">
    <name type="scientific">Chitinophaga tropicalis</name>
    <dbReference type="NCBI Taxonomy" id="2683588"/>
    <lineage>
        <taxon>Bacteria</taxon>
        <taxon>Pseudomonadati</taxon>
        <taxon>Bacteroidota</taxon>
        <taxon>Chitinophagia</taxon>
        <taxon>Chitinophagales</taxon>
        <taxon>Chitinophagaceae</taxon>
        <taxon>Chitinophaga</taxon>
    </lineage>
</organism>
<proteinExistence type="inferred from homology"/>
<dbReference type="InterPro" id="IPR039425">
    <property type="entry name" value="RNA_pol_sigma-70-like"/>
</dbReference>
<feature type="domain" description="RNA polymerase sigma factor 70 region 4 type 2" evidence="6">
    <location>
        <begin position="129"/>
        <end position="180"/>
    </location>
</feature>
<dbReference type="Gene3D" id="1.10.10.10">
    <property type="entry name" value="Winged helix-like DNA-binding domain superfamily/Winged helix DNA-binding domain"/>
    <property type="match status" value="1"/>
</dbReference>
<sequence length="200" mass="23020">MIISGHNIENENELLLLIAGGDHHSFEIIFHQYKHRIYNIAYKLTTSQEVAEDIVQDIFMQIWLKRSHLAEVQHFKAYLFTVARNYITRYLKQTSRLNITTDTDNTGLQQAVHSVIPADQILADKEYTQLLQQAILRLPPQQAEVYRLSKQEGLKREAVALKMGISPETVKVHLALAMRSIRSFCLSRMGLSVLVCLFIQ</sequence>
<evidence type="ECO:0000256" key="3">
    <source>
        <dbReference type="ARBA" id="ARBA00023082"/>
    </source>
</evidence>
<dbReference type="InterPro" id="IPR007627">
    <property type="entry name" value="RNA_pol_sigma70_r2"/>
</dbReference>
<dbReference type="AlphaFoldDB" id="A0A7K1U4N7"/>
<dbReference type="Gene3D" id="1.10.1740.10">
    <property type="match status" value="1"/>
</dbReference>
<dbReference type="InterPro" id="IPR014327">
    <property type="entry name" value="RNA_pol_sigma70_bacteroid"/>
</dbReference>
<evidence type="ECO:0000259" key="5">
    <source>
        <dbReference type="Pfam" id="PF04542"/>
    </source>
</evidence>
<evidence type="ECO:0000259" key="6">
    <source>
        <dbReference type="Pfam" id="PF08281"/>
    </source>
</evidence>
<evidence type="ECO:0000256" key="2">
    <source>
        <dbReference type="ARBA" id="ARBA00023015"/>
    </source>
</evidence>
<dbReference type="NCBIfam" id="TIGR02985">
    <property type="entry name" value="Sig70_bacteroi1"/>
    <property type="match status" value="1"/>
</dbReference>
<gene>
    <name evidence="7" type="ORF">GO493_13710</name>
</gene>
<dbReference type="Pfam" id="PF04542">
    <property type="entry name" value="Sigma70_r2"/>
    <property type="match status" value="1"/>
</dbReference>
<keyword evidence="3" id="KW-0731">Sigma factor</keyword>
<evidence type="ECO:0000256" key="1">
    <source>
        <dbReference type="ARBA" id="ARBA00010641"/>
    </source>
</evidence>
<dbReference type="GO" id="GO:0016987">
    <property type="term" value="F:sigma factor activity"/>
    <property type="evidence" value="ECO:0007669"/>
    <property type="project" value="UniProtKB-KW"/>
</dbReference>
<dbReference type="InterPro" id="IPR013249">
    <property type="entry name" value="RNA_pol_sigma70_r4_t2"/>
</dbReference>
<dbReference type="GO" id="GO:0003677">
    <property type="term" value="F:DNA binding"/>
    <property type="evidence" value="ECO:0007669"/>
    <property type="project" value="InterPro"/>
</dbReference>
<reference evidence="7 8" key="1">
    <citation type="submission" date="2019-12" db="EMBL/GenBank/DDBJ databases">
        <title>Chitinophaga sp. strain ysch24 (GDMCC 1.1355), whole genome shotgun sequence.</title>
        <authorList>
            <person name="Zhang X."/>
        </authorList>
    </citation>
    <scope>NUCLEOTIDE SEQUENCE [LARGE SCALE GENOMIC DNA]</scope>
    <source>
        <strain evidence="8">ysch24</strain>
    </source>
</reference>
<dbReference type="PANTHER" id="PTHR43133:SF46">
    <property type="entry name" value="RNA POLYMERASE SIGMA-70 FACTOR ECF SUBFAMILY"/>
    <property type="match status" value="1"/>
</dbReference>
<accession>A0A7K1U4N7</accession>
<evidence type="ECO:0000313" key="8">
    <source>
        <dbReference type="Proteomes" id="UP000461730"/>
    </source>
</evidence>
<dbReference type="NCBIfam" id="TIGR02937">
    <property type="entry name" value="sigma70-ECF"/>
    <property type="match status" value="1"/>
</dbReference>
<dbReference type="SUPFAM" id="SSF88659">
    <property type="entry name" value="Sigma3 and sigma4 domains of RNA polymerase sigma factors"/>
    <property type="match status" value="1"/>
</dbReference>
<comment type="caution">
    <text evidence="7">The sequence shown here is derived from an EMBL/GenBank/DDBJ whole genome shotgun (WGS) entry which is preliminary data.</text>
</comment>
<dbReference type="GO" id="GO:0006352">
    <property type="term" value="P:DNA-templated transcription initiation"/>
    <property type="evidence" value="ECO:0007669"/>
    <property type="project" value="InterPro"/>
</dbReference>
<dbReference type="InterPro" id="IPR036388">
    <property type="entry name" value="WH-like_DNA-bd_sf"/>
</dbReference>
<dbReference type="Proteomes" id="UP000461730">
    <property type="component" value="Unassembled WGS sequence"/>
</dbReference>
<dbReference type="SUPFAM" id="SSF88946">
    <property type="entry name" value="Sigma2 domain of RNA polymerase sigma factors"/>
    <property type="match status" value="1"/>
</dbReference>